<evidence type="ECO:0000313" key="5">
    <source>
        <dbReference type="Proteomes" id="UP000256970"/>
    </source>
</evidence>
<dbReference type="Pfam" id="PF01764">
    <property type="entry name" value="Lipase_3"/>
    <property type="match status" value="1"/>
</dbReference>
<evidence type="ECO:0000259" key="3">
    <source>
        <dbReference type="Pfam" id="PF01764"/>
    </source>
</evidence>
<evidence type="ECO:0000256" key="1">
    <source>
        <dbReference type="SAM" id="MobiDB-lite"/>
    </source>
</evidence>
<dbReference type="SUPFAM" id="SSF53474">
    <property type="entry name" value="alpha/beta-Hydrolases"/>
    <property type="match status" value="1"/>
</dbReference>
<organism evidence="4 5">
    <name type="scientific">Tetradesmus obliquus</name>
    <name type="common">Green alga</name>
    <name type="synonym">Acutodesmus obliquus</name>
    <dbReference type="NCBI Taxonomy" id="3088"/>
    <lineage>
        <taxon>Eukaryota</taxon>
        <taxon>Viridiplantae</taxon>
        <taxon>Chlorophyta</taxon>
        <taxon>core chlorophytes</taxon>
        <taxon>Chlorophyceae</taxon>
        <taxon>CS clade</taxon>
        <taxon>Sphaeropleales</taxon>
        <taxon>Scenedesmaceae</taxon>
        <taxon>Tetradesmus</taxon>
    </lineage>
</organism>
<dbReference type="Gene3D" id="3.40.50.1820">
    <property type="entry name" value="alpha/beta hydrolase"/>
    <property type="match status" value="1"/>
</dbReference>
<dbReference type="InterPro" id="IPR002921">
    <property type="entry name" value="Fungal_lipase-type"/>
</dbReference>
<dbReference type="InterPro" id="IPR029058">
    <property type="entry name" value="AB_hydrolase_fold"/>
</dbReference>
<dbReference type="Proteomes" id="UP000256970">
    <property type="component" value="Unassembled WGS sequence"/>
</dbReference>
<feature type="region of interest" description="Disordered" evidence="1">
    <location>
        <begin position="143"/>
        <end position="207"/>
    </location>
</feature>
<dbReference type="EMBL" id="FNXT01000342">
    <property type="protein sequence ID" value="SZX63790.1"/>
    <property type="molecule type" value="Genomic_DNA"/>
</dbReference>
<evidence type="ECO:0000313" key="4">
    <source>
        <dbReference type="EMBL" id="SZX63790.1"/>
    </source>
</evidence>
<dbReference type="GO" id="GO:0006629">
    <property type="term" value="P:lipid metabolic process"/>
    <property type="evidence" value="ECO:0007669"/>
    <property type="project" value="InterPro"/>
</dbReference>
<feature type="domain" description="Fungal lipase-type" evidence="3">
    <location>
        <begin position="436"/>
        <end position="592"/>
    </location>
</feature>
<protein>
    <recommendedName>
        <fullName evidence="3">Fungal lipase-type domain-containing protein</fullName>
    </recommendedName>
</protein>
<feature type="signal peptide" evidence="2">
    <location>
        <begin position="1"/>
        <end position="20"/>
    </location>
</feature>
<reference evidence="4 5" key="1">
    <citation type="submission" date="2016-10" db="EMBL/GenBank/DDBJ databases">
        <authorList>
            <person name="Cai Z."/>
        </authorList>
    </citation>
    <scope>NUCLEOTIDE SEQUENCE [LARGE SCALE GENOMIC DNA]</scope>
</reference>
<evidence type="ECO:0000256" key="2">
    <source>
        <dbReference type="SAM" id="SignalP"/>
    </source>
</evidence>
<accession>A0A383VFV0</accession>
<sequence length="731" mass="77385">MMKKNAFMVFALVAAAAVAAQPSTSNWGGFTPKPTIAFQCQQLPLITGEGSQTYRLECWSNDVPVGRTAEGFFNWTAGMTPATRIKAVELTLVGHPVDIAEGTDYLSLSGSFTAGRTNLPACSAQTRFALTFGQTVTTPLTFAKPWKGPRSSSSSSSDAGSQHKPSCSGPKLRALDAADGSSARSAAGDAPVQTWRPGNRIPTTPDGLRLRLTCQPRSAGNVCSAMVRLEVRFANSSLPDDVNAFERLSREMEAKEGFKCADRSWMDATGLLGLKDEKINTEVCYPPAAPKATGNSAQRQAGGAPVAQTLDMAPVLAYDTRIITKATRLARYASAIHGCLPSTPGSPQTYKAADGSTKLRQWTGSTGMSSWGGPGTNGKPGPECVSCFKEGIDFSDTPKGFQTPENSLSNPTSFLDAAIVFTDTAISGVAGQSAVVVLFRATASSISSAQWISNIGFCVIDSGNQIAPSNDAASGQVCNGWNTPVEDLIALGLQAEVLRRLEKLPAADRTVYVTGHSRGGALAAVFAAKLLALQASGALPAYSGAAEDQIKLYTYGSPRVGDTFFAAYLENNMRERYRVMTRYDAVPTFPSESSTYSHFRPSIWYRDSSDNIAPYPNKGCVLFNQDQLTSNQLGCFLSCNSVLTCSYGAGVDISNQPTVSGFTTVATCTDLSDFQIRALSGTTLAGSTTLIDHASYLGLDMNNNGCRADVGFIDAYTISDCTFLGCTCTAL</sequence>
<dbReference type="CDD" id="cd00519">
    <property type="entry name" value="Lipase_3"/>
    <property type="match status" value="1"/>
</dbReference>
<keyword evidence="5" id="KW-1185">Reference proteome</keyword>
<feature type="chain" id="PRO_5016723249" description="Fungal lipase-type domain-containing protein" evidence="2">
    <location>
        <begin position="21"/>
        <end position="731"/>
    </location>
</feature>
<dbReference type="AlphaFoldDB" id="A0A383VFV0"/>
<feature type="compositionally biased region" description="Low complexity" evidence="1">
    <location>
        <begin position="175"/>
        <end position="190"/>
    </location>
</feature>
<dbReference type="InterPro" id="IPR051218">
    <property type="entry name" value="Sec_MonoDiacylglyc_Lipase"/>
</dbReference>
<dbReference type="PANTHER" id="PTHR45856">
    <property type="entry name" value="ALPHA/BETA-HYDROLASES SUPERFAMILY PROTEIN"/>
    <property type="match status" value="1"/>
</dbReference>
<dbReference type="PANTHER" id="PTHR45856:SF11">
    <property type="entry name" value="FUNGAL LIPASE-LIKE DOMAIN-CONTAINING PROTEIN"/>
    <property type="match status" value="1"/>
</dbReference>
<proteinExistence type="predicted"/>
<gene>
    <name evidence="4" type="ORF">BQ4739_LOCUS4335</name>
</gene>
<keyword evidence="2" id="KW-0732">Signal</keyword>
<name>A0A383VFV0_TETOB</name>